<gene>
    <name evidence="1" type="ORF">Tam10B_0787</name>
</gene>
<sequence length="43" mass="4710">MNITKSMLHGLAMYGSSIATAHAGMANRHLMDTVIDLAHEDQR</sequence>
<dbReference type="RefSeq" id="WP_269843571.1">
    <property type="nucleotide sequence ID" value="NZ_NEWD01000007.1"/>
</dbReference>
<dbReference type="Proteomes" id="UP000215433">
    <property type="component" value="Unassembled WGS sequence"/>
</dbReference>
<evidence type="ECO:0000313" key="1">
    <source>
        <dbReference type="EMBL" id="OXN00831.1"/>
    </source>
</evidence>
<dbReference type="EMBL" id="NEWD01000007">
    <property type="protein sequence ID" value="OXN00831.1"/>
    <property type="molecule type" value="Genomic_DNA"/>
</dbReference>
<keyword evidence="2" id="KW-1185">Reference proteome</keyword>
<evidence type="ECO:0000313" key="2">
    <source>
        <dbReference type="Proteomes" id="UP000215433"/>
    </source>
</evidence>
<protein>
    <submittedName>
        <fullName evidence="1">Uncharacterized protein</fullName>
    </submittedName>
</protein>
<proteinExistence type="predicted"/>
<reference evidence="1 2" key="1">
    <citation type="submission" date="2017-05" db="EMBL/GenBank/DDBJ databases">
        <title>Bifidobacterium vansinderenii sp. nov.</title>
        <authorList>
            <person name="Lugli G.A."/>
            <person name="Duranti S."/>
            <person name="Mangifesta M."/>
        </authorList>
    </citation>
    <scope>NUCLEOTIDE SEQUENCE [LARGE SCALE GENOMIC DNA]</scope>
    <source>
        <strain evidence="1 2">Tam10B</strain>
    </source>
</reference>
<dbReference type="AlphaFoldDB" id="A0A229VYZ0"/>
<comment type="caution">
    <text evidence="1">The sequence shown here is derived from an EMBL/GenBank/DDBJ whole genome shotgun (WGS) entry which is preliminary data.</text>
</comment>
<name>A0A229VYZ0_9BIFI</name>
<accession>A0A229VYZ0</accession>
<organism evidence="1 2">
    <name type="scientific">Bifidobacterium vansinderenii</name>
    <dbReference type="NCBI Taxonomy" id="1984871"/>
    <lineage>
        <taxon>Bacteria</taxon>
        <taxon>Bacillati</taxon>
        <taxon>Actinomycetota</taxon>
        <taxon>Actinomycetes</taxon>
        <taxon>Bifidobacteriales</taxon>
        <taxon>Bifidobacteriaceae</taxon>
        <taxon>Bifidobacterium</taxon>
    </lineage>
</organism>